<feature type="region of interest" description="Disordered" evidence="7">
    <location>
        <begin position="329"/>
        <end position="363"/>
    </location>
</feature>
<keyword evidence="11" id="KW-1185">Reference proteome</keyword>
<accession>A0A2P5BNV8</accession>
<keyword evidence="5" id="KW-0862">Zinc</keyword>
<dbReference type="InParanoid" id="A0A2P5BNV8"/>
<dbReference type="SMART" id="SM00184">
    <property type="entry name" value="RING"/>
    <property type="match status" value="1"/>
</dbReference>
<dbReference type="PROSITE" id="PS50089">
    <property type="entry name" value="ZF_RING_2"/>
    <property type="match status" value="1"/>
</dbReference>
<dbReference type="PROSITE" id="PS00518">
    <property type="entry name" value="ZF_RING_1"/>
    <property type="match status" value="1"/>
</dbReference>
<dbReference type="InterPro" id="IPR001841">
    <property type="entry name" value="Znf_RING"/>
</dbReference>
<dbReference type="InterPro" id="IPR018957">
    <property type="entry name" value="Znf_C3HC4_RING-type"/>
</dbReference>
<dbReference type="InterPro" id="IPR039739">
    <property type="entry name" value="MAG2/RNF10"/>
</dbReference>
<evidence type="ECO:0000313" key="11">
    <source>
        <dbReference type="Proteomes" id="UP000237000"/>
    </source>
</evidence>
<keyword evidence="10" id="KW-0675">Receptor</keyword>
<comment type="subcellular location">
    <subcellularLocation>
        <location evidence="1">Cytoplasm</location>
    </subcellularLocation>
</comment>
<dbReference type="InterPro" id="IPR013083">
    <property type="entry name" value="Znf_RING/FYVE/PHD"/>
</dbReference>
<dbReference type="EMBL" id="JXTC01000485">
    <property type="protein sequence ID" value="PON50479.1"/>
    <property type="molecule type" value="Genomic_DNA"/>
</dbReference>
<dbReference type="InterPro" id="IPR017907">
    <property type="entry name" value="Znf_RING_CS"/>
</dbReference>
<keyword evidence="2" id="KW-0963">Cytoplasm</keyword>
<keyword evidence="4 6" id="KW-0863">Zinc-finger</keyword>
<evidence type="ECO:0000256" key="2">
    <source>
        <dbReference type="ARBA" id="ARBA00022490"/>
    </source>
</evidence>
<dbReference type="GO" id="GO:0045944">
    <property type="term" value="P:positive regulation of transcription by RNA polymerase II"/>
    <property type="evidence" value="ECO:0007669"/>
    <property type="project" value="TreeGrafter"/>
</dbReference>
<evidence type="ECO:0000256" key="1">
    <source>
        <dbReference type="ARBA" id="ARBA00004496"/>
    </source>
</evidence>
<dbReference type="CDD" id="cd16536">
    <property type="entry name" value="RING-HC_RNF10"/>
    <property type="match status" value="1"/>
</dbReference>
<dbReference type="OrthoDB" id="302966at2759"/>
<dbReference type="Pfam" id="PF00097">
    <property type="entry name" value="zf-C3HC4"/>
    <property type="match status" value="1"/>
</dbReference>
<evidence type="ECO:0000256" key="5">
    <source>
        <dbReference type="ARBA" id="ARBA00022833"/>
    </source>
</evidence>
<feature type="compositionally biased region" description="Polar residues" evidence="7">
    <location>
        <begin position="39"/>
        <end position="48"/>
    </location>
</feature>
<evidence type="ECO:0000256" key="6">
    <source>
        <dbReference type="PROSITE-ProRule" id="PRU00175"/>
    </source>
</evidence>
<gene>
    <name evidence="10" type="ORF">TorRG33x02_314050</name>
</gene>
<name>A0A2P5BNV8_TREOI</name>
<dbReference type="PANTHER" id="PTHR12983">
    <property type="entry name" value="RING FINGER 10 FAMILY MEMBER"/>
    <property type="match status" value="1"/>
</dbReference>
<reference evidence="11" key="1">
    <citation type="submission" date="2016-06" db="EMBL/GenBank/DDBJ databases">
        <title>Parallel loss of symbiosis genes in relatives of nitrogen-fixing non-legume Parasponia.</title>
        <authorList>
            <person name="Van Velzen R."/>
            <person name="Holmer R."/>
            <person name="Bu F."/>
            <person name="Rutten L."/>
            <person name="Van Zeijl A."/>
            <person name="Liu W."/>
            <person name="Santuari L."/>
            <person name="Cao Q."/>
            <person name="Sharma T."/>
            <person name="Shen D."/>
            <person name="Roswanjaya Y."/>
            <person name="Wardhani T."/>
            <person name="Kalhor M.S."/>
            <person name="Jansen J."/>
            <person name="Van den Hoogen J."/>
            <person name="Gungor B."/>
            <person name="Hartog M."/>
            <person name="Hontelez J."/>
            <person name="Verver J."/>
            <person name="Yang W.-C."/>
            <person name="Schijlen E."/>
            <person name="Repin R."/>
            <person name="Schilthuizen M."/>
            <person name="Schranz E."/>
            <person name="Heidstra R."/>
            <person name="Miyata K."/>
            <person name="Fedorova E."/>
            <person name="Kohlen W."/>
            <person name="Bisseling T."/>
            <person name="Smit S."/>
            <person name="Geurts R."/>
        </authorList>
    </citation>
    <scope>NUCLEOTIDE SEQUENCE [LARGE SCALE GENOMIC DNA]</scope>
    <source>
        <strain evidence="11">cv. RG33-2</strain>
    </source>
</reference>
<feature type="chain" id="PRO_5015169957" evidence="8">
    <location>
        <begin position="18"/>
        <end position="583"/>
    </location>
</feature>
<dbReference type="AlphaFoldDB" id="A0A2P5BNV8"/>
<proteinExistence type="predicted"/>
<dbReference type="GO" id="GO:0000976">
    <property type="term" value="F:transcription cis-regulatory region binding"/>
    <property type="evidence" value="ECO:0007669"/>
    <property type="project" value="TreeGrafter"/>
</dbReference>
<dbReference type="PANTHER" id="PTHR12983:SF9">
    <property type="entry name" value="E3 UBIQUITIN-PROTEIN LIGASE RNF10"/>
    <property type="match status" value="1"/>
</dbReference>
<dbReference type="GO" id="GO:0005737">
    <property type="term" value="C:cytoplasm"/>
    <property type="evidence" value="ECO:0007669"/>
    <property type="project" value="UniProtKB-SubCell"/>
</dbReference>
<evidence type="ECO:0000256" key="3">
    <source>
        <dbReference type="ARBA" id="ARBA00022723"/>
    </source>
</evidence>
<dbReference type="FunCoup" id="A0A2P5BNV8">
    <property type="interactions" value="3203"/>
</dbReference>
<evidence type="ECO:0000256" key="4">
    <source>
        <dbReference type="ARBA" id="ARBA00022771"/>
    </source>
</evidence>
<evidence type="ECO:0000313" key="10">
    <source>
        <dbReference type="EMBL" id="PON50479.1"/>
    </source>
</evidence>
<sequence>MLIHAMLPLLAGALVSGTEDSQEVTELGTHVDNILPYQIPNTHSQSPSGGRGVGSAQARRKLHGSSTPSGGRRAQMMSGNHLLNFHYNPISRPQPRAPPRRQHKVKPYNKDLFLQANYKFVVLDSGNYMPESMDPDKMLRWEDVICVRYSTPSTVQCPICLESPICPQITSCGHIFCFPCILRYLLMGKEDAKGDCWKRCPLCFVMISPKDLYTLFIENVKQYSIGDKVEFSLLTRQKDSYTLSHKDKVEKHVSMGSPEESYDPFSKFTFTSDVDLSIRKAIADLDGWLVRADSGLVDDLEKLPYVCAAMEQLEQRKKYWDEHRACDSVKSSKSDRSTGPSAIRPTADAPNNNSGVLDSNVRALSPDVNGKNKHLGNSGKVCLDAQICSDHFADVSESLGGQENVLSSSYDESNEGNSNGSGDVKEKGAYNFYQAADGQHIILHPLNMKCLLYHFGSHDLLPDRICGKILQLETVTQSEAIRRRLRFLSHFSLTTTFQLCEIDLREFLPPDALIPFMDEIKRRGKQRKQLARKVSLTLFIMYIQIYIYISALDFTNCSLRRQCCCLSVILLQKQFWPLSHLKI</sequence>
<feature type="domain" description="RING-type" evidence="9">
    <location>
        <begin position="157"/>
        <end position="203"/>
    </location>
</feature>
<evidence type="ECO:0000256" key="7">
    <source>
        <dbReference type="SAM" id="MobiDB-lite"/>
    </source>
</evidence>
<dbReference type="STRING" id="63057.A0A2P5BNV8"/>
<comment type="caution">
    <text evidence="10">The sequence shown here is derived from an EMBL/GenBank/DDBJ whole genome shotgun (WGS) entry which is preliminary data.</text>
</comment>
<keyword evidence="8" id="KW-0732">Signal</keyword>
<keyword evidence="3" id="KW-0479">Metal-binding</keyword>
<organism evidence="10 11">
    <name type="scientific">Trema orientale</name>
    <name type="common">Charcoal tree</name>
    <name type="synonym">Celtis orientalis</name>
    <dbReference type="NCBI Taxonomy" id="63057"/>
    <lineage>
        <taxon>Eukaryota</taxon>
        <taxon>Viridiplantae</taxon>
        <taxon>Streptophyta</taxon>
        <taxon>Embryophyta</taxon>
        <taxon>Tracheophyta</taxon>
        <taxon>Spermatophyta</taxon>
        <taxon>Magnoliopsida</taxon>
        <taxon>eudicotyledons</taxon>
        <taxon>Gunneridae</taxon>
        <taxon>Pentapetalae</taxon>
        <taxon>rosids</taxon>
        <taxon>fabids</taxon>
        <taxon>Rosales</taxon>
        <taxon>Cannabaceae</taxon>
        <taxon>Trema</taxon>
    </lineage>
</organism>
<protein>
    <submittedName>
        <fullName evidence="10">TNF receptor-associated factor</fullName>
    </submittedName>
</protein>
<dbReference type="GO" id="GO:0008270">
    <property type="term" value="F:zinc ion binding"/>
    <property type="evidence" value="ECO:0007669"/>
    <property type="project" value="UniProtKB-KW"/>
</dbReference>
<dbReference type="Gene3D" id="3.30.40.10">
    <property type="entry name" value="Zinc/RING finger domain, C3HC4 (zinc finger)"/>
    <property type="match status" value="1"/>
</dbReference>
<evidence type="ECO:0000259" key="9">
    <source>
        <dbReference type="PROSITE" id="PS50089"/>
    </source>
</evidence>
<evidence type="ECO:0000256" key="8">
    <source>
        <dbReference type="SAM" id="SignalP"/>
    </source>
</evidence>
<dbReference type="SUPFAM" id="SSF57850">
    <property type="entry name" value="RING/U-box"/>
    <property type="match status" value="1"/>
</dbReference>
<feature type="signal peptide" evidence="8">
    <location>
        <begin position="1"/>
        <end position="17"/>
    </location>
</feature>
<feature type="region of interest" description="Disordered" evidence="7">
    <location>
        <begin position="38"/>
        <end position="75"/>
    </location>
</feature>
<dbReference type="Proteomes" id="UP000237000">
    <property type="component" value="Unassembled WGS sequence"/>
</dbReference>